<dbReference type="AlphaFoldDB" id="A0A3M7I1A3"/>
<reference evidence="1 2" key="1">
    <citation type="journal article" date="2018" name="BMC Genomics">
        <title>Genomic evidence for intraspecific hybridization in a clonal and extremely halotolerant yeast.</title>
        <authorList>
            <person name="Gostincar C."/>
            <person name="Stajich J.E."/>
            <person name="Zupancic J."/>
            <person name="Zalar P."/>
            <person name="Gunde-Cimerman N."/>
        </authorList>
    </citation>
    <scope>NUCLEOTIDE SEQUENCE [LARGE SCALE GENOMIC DNA]</scope>
    <source>
        <strain evidence="1 2">EXF-120</strain>
    </source>
</reference>
<dbReference type="VEuPathDB" id="FungiDB:BTJ68_06196"/>
<comment type="caution">
    <text evidence="1">The sequence shown here is derived from an EMBL/GenBank/DDBJ whole genome shotgun (WGS) entry which is preliminary data.</text>
</comment>
<proteinExistence type="predicted"/>
<evidence type="ECO:0000313" key="2">
    <source>
        <dbReference type="Proteomes" id="UP000281677"/>
    </source>
</evidence>
<dbReference type="Proteomes" id="UP000281677">
    <property type="component" value="Unassembled WGS sequence"/>
</dbReference>
<accession>A0A3M7I1A3</accession>
<gene>
    <name evidence="1" type="ORF">D0859_16647</name>
</gene>
<evidence type="ECO:0000313" key="1">
    <source>
        <dbReference type="EMBL" id="RMZ19360.1"/>
    </source>
</evidence>
<protein>
    <submittedName>
        <fullName evidence="1">Uncharacterized protein</fullName>
    </submittedName>
</protein>
<dbReference type="OrthoDB" id="20368at2759"/>
<organism evidence="1 2">
    <name type="scientific">Hortaea werneckii</name>
    <name type="common">Black yeast</name>
    <name type="synonym">Cladosporium werneckii</name>
    <dbReference type="NCBI Taxonomy" id="91943"/>
    <lineage>
        <taxon>Eukaryota</taxon>
        <taxon>Fungi</taxon>
        <taxon>Dikarya</taxon>
        <taxon>Ascomycota</taxon>
        <taxon>Pezizomycotina</taxon>
        <taxon>Dothideomycetes</taxon>
        <taxon>Dothideomycetidae</taxon>
        <taxon>Mycosphaerellales</taxon>
        <taxon>Teratosphaeriaceae</taxon>
        <taxon>Hortaea</taxon>
    </lineage>
</organism>
<dbReference type="Gene3D" id="3.40.50.11350">
    <property type="match status" value="1"/>
</dbReference>
<sequence>MSAQKLLNKPPAFHITLLLATLAPLYIGSYQHRLHHPYGLPTTHQPPLQSVDTATAAASPDFIRNWLSVHVVEPFNPSAIAVYCNQTPVWDPNLVFNLADANGGIGNIRGNFLDFLFYAVEAGASVMLPGMATRSEADLSNVWASRGVFDLMFDEEWFLRAWRRACPQMGVYKPRPGKEMMEPVAGTYFPPSRRRDLDAGNSREGFREHFGSWLKQQDAGKGRGDGEGGMVLVNVGRTLWEVDTRSLSPGFRRNFGQLLRINPAIRRLAAMQSPHKPSTAHTPPLTVVSKHSLLPPQGLRDLEALTWDQQALVDYEVLQRASVFGGFVKSSFSYNIAMTRAQWGEDRGRVVEPWRVLHEEIGVAFDDGFSRVVGRDGWHEARIPRGMWP</sequence>
<name>A0A3M7I1A3_HORWE</name>
<dbReference type="EMBL" id="QWIT01001045">
    <property type="protein sequence ID" value="RMZ19360.1"/>
    <property type="molecule type" value="Genomic_DNA"/>
</dbReference>